<reference evidence="1 2" key="1">
    <citation type="submission" date="2019-04" db="EMBL/GenBank/DDBJ databases">
        <title>Lewinella litorea sp. nov., isolated from a marine sand.</title>
        <authorList>
            <person name="Yoon J.-H."/>
        </authorList>
    </citation>
    <scope>NUCLEOTIDE SEQUENCE [LARGE SCALE GENOMIC DNA]</scope>
    <source>
        <strain evidence="1 2">HSMS-39</strain>
    </source>
</reference>
<keyword evidence="2" id="KW-1185">Reference proteome</keyword>
<comment type="caution">
    <text evidence="1">The sequence shown here is derived from an EMBL/GenBank/DDBJ whole genome shotgun (WGS) entry which is preliminary data.</text>
</comment>
<protein>
    <submittedName>
        <fullName evidence="1">Class I SAM-dependent methyltransferase</fullName>
    </submittedName>
</protein>
<sequence>MIHKLHKHATILQRRMGQPATLRRMRALRHPVMDVVLDSLEAAPRTEQPPARQAAFDRCEAYRAELLGNHETVDYTVFNLSETATVSSVCQQASSPPTWARFLYLLADGLAAERVLEMGTNLGVSGSYLLEALKQRPGATLTTMDGVPKYVAISGRQFARITSPDQFEIIEGNYDHTFPRLLERQPDFDLLFIDGNHRHDPTLQYFHGLLPTVRRPSVWVFDDINWTPGMVKAWDTIRNHPAVTYSIDLWKLGIVIVDDSEPVGERHFGLHLAY</sequence>
<proteinExistence type="predicted"/>
<dbReference type="Gene3D" id="3.40.50.150">
    <property type="entry name" value="Vaccinia Virus protein VP39"/>
    <property type="match status" value="1"/>
</dbReference>
<keyword evidence="1" id="KW-0808">Transferase</keyword>
<dbReference type="GO" id="GO:0032259">
    <property type="term" value="P:methylation"/>
    <property type="evidence" value="ECO:0007669"/>
    <property type="project" value="UniProtKB-KW"/>
</dbReference>
<evidence type="ECO:0000313" key="1">
    <source>
        <dbReference type="EMBL" id="THH36361.1"/>
    </source>
</evidence>
<name>A0A4S4NE51_9BACT</name>
<dbReference type="GO" id="GO:0008168">
    <property type="term" value="F:methyltransferase activity"/>
    <property type="evidence" value="ECO:0007669"/>
    <property type="project" value="UniProtKB-KW"/>
</dbReference>
<keyword evidence="1" id="KW-0489">Methyltransferase</keyword>
<accession>A0A4S4NE51</accession>
<evidence type="ECO:0000313" key="2">
    <source>
        <dbReference type="Proteomes" id="UP000308528"/>
    </source>
</evidence>
<dbReference type="SUPFAM" id="SSF53335">
    <property type="entry name" value="S-adenosyl-L-methionine-dependent methyltransferases"/>
    <property type="match status" value="1"/>
</dbReference>
<dbReference type="AlphaFoldDB" id="A0A4S4NE51"/>
<dbReference type="PANTHER" id="PTHR43167">
    <property type="entry name" value="PUTATIVE (AFU_ORTHOLOGUE AFUA_6G01830)-RELATED"/>
    <property type="match status" value="1"/>
</dbReference>
<gene>
    <name evidence="1" type="ORF">E4021_15755</name>
</gene>
<dbReference type="PANTHER" id="PTHR43167:SF1">
    <property type="entry name" value="PUTATIVE (AFU_ORTHOLOGUE AFUA_6G01830)-RELATED"/>
    <property type="match status" value="1"/>
</dbReference>
<dbReference type="InterPro" id="IPR029063">
    <property type="entry name" value="SAM-dependent_MTases_sf"/>
</dbReference>
<dbReference type="EMBL" id="SRSF01000010">
    <property type="protein sequence ID" value="THH36361.1"/>
    <property type="molecule type" value="Genomic_DNA"/>
</dbReference>
<dbReference type="Proteomes" id="UP000308528">
    <property type="component" value="Unassembled WGS sequence"/>
</dbReference>
<dbReference type="RefSeq" id="WP_136460340.1">
    <property type="nucleotide sequence ID" value="NZ_SRSF01000010.1"/>
</dbReference>
<dbReference type="OrthoDB" id="5464618at2"/>
<dbReference type="Pfam" id="PF13578">
    <property type="entry name" value="Methyltransf_24"/>
    <property type="match status" value="1"/>
</dbReference>
<organism evidence="1 2">
    <name type="scientific">Neolewinella litorea</name>
    <dbReference type="NCBI Taxonomy" id="2562452"/>
    <lineage>
        <taxon>Bacteria</taxon>
        <taxon>Pseudomonadati</taxon>
        <taxon>Bacteroidota</taxon>
        <taxon>Saprospiria</taxon>
        <taxon>Saprospirales</taxon>
        <taxon>Lewinellaceae</taxon>
        <taxon>Neolewinella</taxon>
    </lineage>
</organism>